<dbReference type="GO" id="GO:0005737">
    <property type="term" value="C:cytoplasm"/>
    <property type="evidence" value="ECO:0007669"/>
    <property type="project" value="TreeGrafter"/>
</dbReference>
<evidence type="ECO:0000313" key="3">
    <source>
        <dbReference type="EMBL" id="PWU90376.1"/>
    </source>
</evidence>
<evidence type="ECO:0000256" key="1">
    <source>
        <dbReference type="SAM" id="MobiDB-lite"/>
    </source>
</evidence>
<name>A0A2V2V4F4_TRYCR</name>
<dbReference type="VEuPathDB" id="TriTrypDB:TcCL_ESM08962"/>
<dbReference type="VEuPathDB" id="TriTrypDB:C3747_250g54"/>
<comment type="caution">
    <text evidence="3">The sequence shown here is derived from an EMBL/GenBank/DDBJ whole genome shotgun (WGS) entry which is preliminary data.</text>
</comment>
<dbReference type="VEuPathDB" id="TriTrypDB:Tc_MARK_1221"/>
<feature type="compositionally biased region" description="Basic residues" evidence="1">
    <location>
        <begin position="280"/>
        <end position="290"/>
    </location>
</feature>
<dbReference type="VEuPathDB" id="TriTrypDB:TcBrA4_0073060"/>
<feature type="domain" description="PSP1 C-terminal" evidence="2">
    <location>
        <begin position="414"/>
        <end position="500"/>
    </location>
</feature>
<dbReference type="PANTHER" id="PTHR43830">
    <property type="entry name" value="PROTEIN PSP1"/>
    <property type="match status" value="1"/>
</dbReference>
<proteinExistence type="predicted"/>
<feature type="compositionally biased region" description="Polar residues" evidence="1">
    <location>
        <begin position="316"/>
        <end position="330"/>
    </location>
</feature>
<dbReference type="PANTHER" id="PTHR43830:SF20">
    <property type="entry name" value="PSP1 C-TERMINAL DOMAIN-CONTAINING PROTEIN"/>
    <property type="match status" value="1"/>
</dbReference>
<evidence type="ECO:0000313" key="4">
    <source>
        <dbReference type="Proteomes" id="UP000246121"/>
    </source>
</evidence>
<dbReference type="VEuPathDB" id="TriTrypDB:TCSYLVIO_002063"/>
<dbReference type="InterPro" id="IPR047767">
    <property type="entry name" value="PSP1-like"/>
</dbReference>
<evidence type="ECO:0000259" key="2">
    <source>
        <dbReference type="PROSITE" id="PS51411"/>
    </source>
</evidence>
<dbReference type="VEuPathDB" id="TriTrypDB:TcCLB.507705.10"/>
<feature type="compositionally biased region" description="Basic and acidic residues" evidence="1">
    <location>
        <begin position="265"/>
        <end position="279"/>
    </location>
</feature>
<organism evidence="3 4">
    <name type="scientific">Trypanosoma cruzi</name>
    <dbReference type="NCBI Taxonomy" id="5693"/>
    <lineage>
        <taxon>Eukaryota</taxon>
        <taxon>Discoba</taxon>
        <taxon>Euglenozoa</taxon>
        <taxon>Kinetoplastea</taxon>
        <taxon>Metakinetoplastina</taxon>
        <taxon>Trypanosomatida</taxon>
        <taxon>Trypanosomatidae</taxon>
        <taxon>Trypanosoma</taxon>
        <taxon>Schizotrypanum</taxon>
    </lineage>
</organism>
<dbReference type="AlphaFoldDB" id="A0A2V2V4F4"/>
<reference evidence="3 4" key="1">
    <citation type="journal article" date="2018" name="Microb. Genom.">
        <title>Expanding an expanded genome: long-read sequencing of Trypanosoma cruzi.</title>
        <authorList>
            <person name="Berna L."/>
            <person name="Rodriguez M."/>
            <person name="Chiribao M.L."/>
            <person name="Parodi-Talice A."/>
            <person name="Pita S."/>
            <person name="Rijo G."/>
            <person name="Alvarez-Valin F."/>
            <person name="Robello C."/>
        </authorList>
    </citation>
    <scope>NUCLEOTIDE SEQUENCE [LARGE SCALE GENOMIC DNA]</scope>
    <source>
        <strain evidence="3 4">Dm28c</strain>
    </source>
</reference>
<dbReference type="EMBL" id="PRFA01000051">
    <property type="protein sequence ID" value="PWU90376.1"/>
    <property type="molecule type" value="Genomic_DNA"/>
</dbReference>
<protein>
    <recommendedName>
        <fullName evidence="2">PSP1 C-terminal domain-containing protein</fullName>
    </recommendedName>
</protein>
<feature type="region of interest" description="Disordered" evidence="1">
    <location>
        <begin position="227"/>
        <end position="330"/>
    </location>
</feature>
<dbReference type="VEuPathDB" id="TriTrypDB:BCY84_13714"/>
<accession>A0A2V2V4F4</accession>
<dbReference type="VEuPathDB" id="TriTrypDB:C4B63_51g117"/>
<dbReference type="Proteomes" id="UP000246121">
    <property type="component" value="Unassembled WGS sequence"/>
</dbReference>
<dbReference type="VEuPathDB" id="TriTrypDB:TCDM_06983"/>
<sequence length="504" mass="55786">MRQSHVGPKDQGLPHGLSSGAVNFFMASGDGHLQKYIERMLGWGSGPHQPTSTPVYGPSKTPRLQQFVDMTTNNSGMTPFFSLNSAAGGCGNNTVEYAEEEAVEREEERTQVYMDPSQRQEKWEDHLAMENHMAQAHITMNTPQQKKRPVQISPAVNTPASTMGMTLSPATAGRSVIQFTPASTAARSTIHVESVSHPPPRNAHAVTMIGGSNSFATELESAFAEQTKRKNAVTKQNHREEAEMSTCRADVDTTQSVADISLDAKSQKTLDTGRVERSTQRRNKEKRHGKLSNCSQQNQQRQNNKTNANKNNNNRSVLTPLTPHENTSSMDNNRKCFLRLQCHGDRPATVFSCIKFHAGDHVIFDADRGVDLGEVLHCEELTDESSPNDTEAAAAAAATAGGFGAKGGSRRSLPRVVRRATPEEVEDWRGALVKREEEAVLECRAACGELKLTIHIAGAAFQFDRQKLIFFYETDGRVDFRSLLQVMFSKFRCRIWMERINATP</sequence>
<dbReference type="InterPro" id="IPR007557">
    <property type="entry name" value="PSP1_C"/>
</dbReference>
<dbReference type="VEuPathDB" id="TriTrypDB:TcG_06575"/>
<feature type="compositionally biased region" description="Low complexity" evidence="1">
    <location>
        <begin position="296"/>
        <end position="315"/>
    </location>
</feature>
<dbReference type="PROSITE" id="PS51411">
    <property type="entry name" value="PSP1_C"/>
    <property type="match status" value="1"/>
</dbReference>
<dbReference type="VEuPathDB" id="TriTrypDB:TcYC6_0101170"/>
<dbReference type="VEuPathDB" id="TriTrypDB:ECC02_004260"/>
<gene>
    <name evidence="3" type="ORF">C4B63_51g117</name>
</gene>
<dbReference type="VEuPathDB" id="TriTrypDB:TcCLB.506239.10"/>
<dbReference type="Pfam" id="PF04468">
    <property type="entry name" value="PSP1"/>
    <property type="match status" value="1"/>
</dbReference>